<sequence length="401" mass="43272">MPPLRRTLICRTAAHDRELETRHRHTCEHRVLSAVDSDAAGHTRDAARSGHVPGVHLVRGHARTAAVRAFGRQLHVHSEHELRLAEADLPPKHTKSIMNACARKTPTRSTNGTTATPLTARTPTIAAPSNRPPAHPSTRDPFSLAYSLYSSPATCRCAGVPCATTRPATAIARAAHHLIAAIRLSPFLRRGQQLDPASRRRSIPADAPRPPHPSKPLVTVQSIQDTKCARRFEILVVVITPPCKTALCTCTPRQAPQSAALAVSDSAAFYIPSATPRPSASPAPFLAHSPGHDSSECVRASSTRIASTTLPFSAAVGPCICPFRRVGTSPNLCGCRARCMDLPRPSPYPLRIWRSDIYTLRVSVSNLRSASQRSAQLCACMSSEPSPAIPCSRLRRRGIVN</sequence>
<reference evidence="2" key="1">
    <citation type="submission" date="2020-05" db="EMBL/GenBank/DDBJ databases">
        <title>Mycena genomes resolve the evolution of fungal bioluminescence.</title>
        <authorList>
            <person name="Tsai I.J."/>
        </authorList>
    </citation>
    <scope>NUCLEOTIDE SEQUENCE</scope>
    <source>
        <strain evidence="2">CCC161011</strain>
    </source>
</reference>
<protein>
    <submittedName>
        <fullName evidence="2">Uncharacterized protein</fullName>
    </submittedName>
</protein>
<dbReference type="AlphaFoldDB" id="A0A8H6XYW1"/>
<feature type="region of interest" description="Disordered" evidence="1">
    <location>
        <begin position="191"/>
        <end position="219"/>
    </location>
</feature>
<accession>A0A8H6XYW1</accession>
<keyword evidence="3" id="KW-1185">Reference proteome</keyword>
<evidence type="ECO:0000256" key="1">
    <source>
        <dbReference type="SAM" id="MobiDB-lite"/>
    </source>
</evidence>
<organism evidence="2 3">
    <name type="scientific">Mycena venus</name>
    <dbReference type="NCBI Taxonomy" id="2733690"/>
    <lineage>
        <taxon>Eukaryota</taxon>
        <taxon>Fungi</taxon>
        <taxon>Dikarya</taxon>
        <taxon>Basidiomycota</taxon>
        <taxon>Agaricomycotina</taxon>
        <taxon>Agaricomycetes</taxon>
        <taxon>Agaricomycetidae</taxon>
        <taxon>Agaricales</taxon>
        <taxon>Marasmiineae</taxon>
        <taxon>Mycenaceae</taxon>
        <taxon>Mycena</taxon>
    </lineage>
</organism>
<proteinExistence type="predicted"/>
<name>A0A8H6XYW1_9AGAR</name>
<dbReference type="EMBL" id="JACAZI010000011">
    <property type="protein sequence ID" value="KAF7349096.1"/>
    <property type="molecule type" value="Genomic_DNA"/>
</dbReference>
<gene>
    <name evidence="2" type="ORF">MVEN_01431700</name>
</gene>
<evidence type="ECO:0000313" key="2">
    <source>
        <dbReference type="EMBL" id="KAF7349096.1"/>
    </source>
</evidence>
<dbReference type="Proteomes" id="UP000620124">
    <property type="component" value="Unassembled WGS sequence"/>
</dbReference>
<comment type="caution">
    <text evidence="2">The sequence shown here is derived from an EMBL/GenBank/DDBJ whole genome shotgun (WGS) entry which is preliminary data.</text>
</comment>
<evidence type="ECO:0000313" key="3">
    <source>
        <dbReference type="Proteomes" id="UP000620124"/>
    </source>
</evidence>